<keyword evidence="2" id="KW-1185">Reference proteome</keyword>
<accession>A0A6I6GVH1</accession>
<dbReference type="InterPro" id="IPR036457">
    <property type="entry name" value="PPM-type-like_dom_sf"/>
</dbReference>
<reference evidence="1 2" key="1">
    <citation type="submission" date="2019-11" db="EMBL/GenBank/DDBJ databases">
        <authorList>
            <person name="Im W.T."/>
        </authorList>
    </citation>
    <scope>NUCLEOTIDE SEQUENCE [LARGE SCALE GENOMIC DNA]</scope>
    <source>
        <strain evidence="1 2">SB-02</strain>
    </source>
</reference>
<evidence type="ECO:0008006" key="3">
    <source>
        <dbReference type="Google" id="ProtNLM"/>
    </source>
</evidence>
<dbReference type="Gene3D" id="3.60.40.10">
    <property type="entry name" value="PPM-type phosphatase domain"/>
    <property type="match status" value="1"/>
</dbReference>
<evidence type="ECO:0000313" key="2">
    <source>
        <dbReference type="Proteomes" id="UP000426027"/>
    </source>
</evidence>
<dbReference type="KEGG" id="fls:GLV81_00060"/>
<proteinExistence type="predicted"/>
<name>A0A6I6GVH1_9BACT</name>
<dbReference type="SUPFAM" id="SSF81606">
    <property type="entry name" value="PP2C-like"/>
    <property type="match status" value="1"/>
</dbReference>
<dbReference type="RefSeq" id="WP_157475807.1">
    <property type="nucleotide sequence ID" value="NZ_CP046566.1"/>
</dbReference>
<evidence type="ECO:0000313" key="1">
    <source>
        <dbReference type="EMBL" id="QGW26711.1"/>
    </source>
</evidence>
<dbReference type="EMBL" id="CP046566">
    <property type="protein sequence ID" value="QGW26711.1"/>
    <property type="molecule type" value="Genomic_DNA"/>
</dbReference>
<dbReference type="Proteomes" id="UP000426027">
    <property type="component" value="Chromosome"/>
</dbReference>
<gene>
    <name evidence="1" type="ORF">GLV81_00060</name>
</gene>
<organism evidence="1 2">
    <name type="scientific">Phnomibacter ginsenosidimutans</name>
    <dbReference type="NCBI Taxonomy" id="2676868"/>
    <lineage>
        <taxon>Bacteria</taxon>
        <taxon>Pseudomonadati</taxon>
        <taxon>Bacteroidota</taxon>
        <taxon>Chitinophagia</taxon>
        <taxon>Chitinophagales</taxon>
        <taxon>Chitinophagaceae</taxon>
        <taxon>Phnomibacter</taxon>
    </lineage>
</organism>
<sequence>MRTRTCEKSGATLGGVYIEGNKAICFWVGDVKILHFRNNELVFESKPHSLTTELQERGIVMDAGAIASHRHIVTRSIQGDDSNPIADFYETSQLSHDDSFLLCSDGFPLQQIYSASFMENMLISIQTHGITANASDDSSVAFIAV</sequence>
<protein>
    <recommendedName>
        <fullName evidence="3">PPM-type phosphatase domain-containing protein</fullName>
    </recommendedName>
</protein>
<dbReference type="AlphaFoldDB" id="A0A6I6GVH1"/>